<feature type="transmembrane region" description="Helical" evidence="6">
    <location>
        <begin position="167"/>
        <end position="191"/>
    </location>
</feature>
<evidence type="ECO:0000256" key="3">
    <source>
        <dbReference type="ARBA" id="ARBA00022692"/>
    </source>
</evidence>
<evidence type="ECO:0000256" key="4">
    <source>
        <dbReference type="ARBA" id="ARBA00022989"/>
    </source>
</evidence>
<dbReference type="GO" id="GO:0005886">
    <property type="term" value="C:plasma membrane"/>
    <property type="evidence" value="ECO:0007669"/>
    <property type="project" value="UniProtKB-SubCell"/>
</dbReference>
<feature type="transmembrane region" description="Helical" evidence="6">
    <location>
        <begin position="17"/>
        <end position="39"/>
    </location>
</feature>
<dbReference type="PANTHER" id="PTHR30086">
    <property type="entry name" value="ARGININE EXPORTER PROTEIN ARGO"/>
    <property type="match status" value="1"/>
</dbReference>
<dbReference type="Proteomes" id="UP000254437">
    <property type="component" value="Unassembled WGS sequence"/>
</dbReference>
<keyword evidence="5 6" id="KW-0472">Membrane</keyword>
<keyword evidence="4 6" id="KW-1133">Transmembrane helix</keyword>
<dbReference type="AlphaFoldDB" id="A0A378TTJ9"/>
<dbReference type="PANTHER" id="PTHR30086:SF20">
    <property type="entry name" value="ARGININE EXPORTER PROTEIN ARGO-RELATED"/>
    <property type="match status" value="1"/>
</dbReference>
<dbReference type="Pfam" id="PF01810">
    <property type="entry name" value="LysE"/>
    <property type="match status" value="1"/>
</dbReference>
<keyword evidence="3 6" id="KW-0812">Transmembrane</keyword>
<evidence type="ECO:0000256" key="5">
    <source>
        <dbReference type="ARBA" id="ARBA00023136"/>
    </source>
</evidence>
<evidence type="ECO:0000256" key="1">
    <source>
        <dbReference type="ARBA" id="ARBA00004651"/>
    </source>
</evidence>
<keyword evidence="2" id="KW-1003">Cell membrane</keyword>
<evidence type="ECO:0000256" key="2">
    <source>
        <dbReference type="ARBA" id="ARBA00022475"/>
    </source>
</evidence>
<evidence type="ECO:0000313" key="7">
    <source>
        <dbReference type="EMBL" id="STZ63634.1"/>
    </source>
</evidence>
<dbReference type="GO" id="GO:0015171">
    <property type="term" value="F:amino acid transmembrane transporter activity"/>
    <property type="evidence" value="ECO:0007669"/>
    <property type="project" value="TreeGrafter"/>
</dbReference>
<proteinExistence type="predicted"/>
<evidence type="ECO:0000313" key="8">
    <source>
        <dbReference type="Proteomes" id="UP000254437"/>
    </source>
</evidence>
<name>A0A378TTJ9_MORLA</name>
<accession>A0A378TTJ9</accession>
<feature type="transmembrane region" description="Helical" evidence="6">
    <location>
        <begin position="126"/>
        <end position="147"/>
    </location>
</feature>
<comment type="subcellular location">
    <subcellularLocation>
        <location evidence="1">Cell membrane</location>
        <topology evidence="1">Multi-pass membrane protein</topology>
    </subcellularLocation>
</comment>
<protein>
    <submittedName>
        <fullName evidence="7">Leucine efflux protein</fullName>
    </submittedName>
</protein>
<sequence>MDIFISNLGASFGIHHLMLFISSAVIFILTPGIDTVFVLNRTLQNGRMAGILSALGVATGVLVHTLFATLGLASILAKSATAFMVIKYLGAVYLIYLGIMAIKNALNAKNYQINADTSPKSTKNAYLMGLLTNVLNPKVALFFLAFFPQFIQKEQLASATPYLFLGGLYSLFSAIWLVLLAVIGAMFIGYLQSVKARRSMDGISGTAFIGLGVKLGFAQQ</sequence>
<dbReference type="EMBL" id="UGQU01000003">
    <property type="protein sequence ID" value="STZ63634.1"/>
    <property type="molecule type" value="Genomic_DNA"/>
</dbReference>
<organism evidence="7 8">
    <name type="scientific">Moraxella lacunata</name>
    <dbReference type="NCBI Taxonomy" id="477"/>
    <lineage>
        <taxon>Bacteria</taxon>
        <taxon>Pseudomonadati</taxon>
        <taxon>Pseudomonadota</taxon>
        <taxon>Gammaproteobacteria</taxon>
        <taxon>Moraxellales</taxon>
        <taxon>Moraxellaceae</taxon>
        <taxon>Moraxella</taxon>
    </lineage>
</organism>
<reference evidence="7 8" key="1">
    <citation type="submission" date="2018-06" db="EMBL/GenBank/DDBJ databases">
        <authorList>
            <consortium name="Pathogen Informatics"/>
            <person name="Doyle S."/>
        </authorList>
    </citation>
    <scope>NUCLEOTIDE SEQUENCE [LARGE SCALE GENOMIC DNA]</scope>
    <source>
        <strain evidence="7 8">NCTC10359</strain>
    </source>
</reference>
<dbReference type="RefSeq" id="WP_115007949.1">
    <property type="nucleotide sequence ID" value="NZ_UGQU01000003.1"/>
</dbReference>
<evidence type="ECO:0000256" key="6">
    <source>
        <dbReference type="SAM" id="Phobius"/>
    </source>
</evidence>
<feature type="transmembrane region" description="Helical" evidence="6">
    <location>
        <begin position="51"/>
        <end position="76"/>
    </location>
</feature>
<dbReference type="PIRSF" id="PIRSF006324">
    <property type="entry name" value="LeuE"/>
    <property type="match status" value="1"/>
</dbReference>
<feature type="transmembrane region" description="Helical" evidence="6">
    <location>
        <begin position="88"/>
        <end position="106"/>
    </location>
</feature>
<gene>
    <name evidence="7" type="primary">leuE_1</name>
    <name evidence="7" type="ORF">NCTC10359_02070</name>
</gene>
<dbReference type="InterPro" id="IPR001123">
    <property type="entry name" value="LeuE-type"/>
</dbReference>